<evidence type="ECO:0000256" key="1">
    <source>
        <dbReference type="SAM" id="MobiDB-lite"/>
    </source>
</evidence>
<name>A0A448XBY6_9PLAT</name>
<dbReference type="AlphaFoldDB" id="A0A448XBY6"/>
<protein>
    <submittedName>
        <fullName evidence="2">Uncharacterized protein</fullName>
    </submittedName>
</protein>
<keyword evidence="3" id="KW-1185">Reference proteome</keyword>
<feature type="region of interest" description="Disordered" evidence="1">
    <location>
        <begin position="1"/>
        <end position="66"/>
    </location>
</feature>
<feature type="compositionally biased region" description="Polar residues" evidence="1">
    <location>
        <begin position="22"/>
        <end position="36"/>
    </location>
</feature>
<dbReference type="EMBL" id="CAAALY010245306">
    <property type="protein sequence ID" value="VEL33182.1"/>
    <property type="molecule type" value="Genomic_DNA"/>
</dbReference>
<organism evidence="2 3">
    <name type="scientific">Protopolystoma xenopodis</name>
    <dbReference type="NCBI Taxonomy" id="117903"/>
    <lineage>
        <taxon>Eukaryota</taxon>
        <taxon>Metazoa</taxon>
        <taxon>Spiralia</taxon>
        <taxon>Lophotrochozoa</taxon>
        <taxon>Platyhelminthes</taxon>
        <taxon>Monogenea</taxon>
        <taxon>Polyopisthocotylea</taxon>
        <taxon>Polystomatidea</taxon>
        <taxon>Polystomatidae</taxon>
        <taxon>Protopolystoma</taxon>
    </lineage>
</organism>
<evidence type="ECO:0000313" key="3">
    <source>
        <dbReference type="Proteomes" id="UP000784294"/>
    </source>
</evidence>
<reference evidence="2" key="1">
    <citation type="submission" date="2018-11" db="EMBL/GenBank/DDBJ databases">
        <authorList>
            <consortium name="Pathogen Informatics"/>
        </authorList>
    </citation>
    <scope>NUCLEOTIDE SEQUENCE</scope>
</reference>
<dbReference type="Proteomes" id="UP000784294">
    <property type="component" value="Unassembled WGS sequence"/>
</dbReference>
<comment type="caution">
    <text evidence="2">The sequence shown here is derived from an EMBL/GenBank/DDBJ whole genome shotgun (WGS) entry which is preliminary data.</text>
</comment>
<gene>
    <name evidence="2" type="ORF">PXEA_LOCUS26622</name>
</gene>
<feature type="compositionally biased region" description="Polar residues" evidence="1">
    <location>
        <begin position="44"/>
        <end position="57"/>
    </location>
</feature>
<accession>A0A448XBY6</accession>
<evidence type="ECO:0000313" key="2">
    <source>
        <dbReference type="EMBL" id="VEL33182.1"/>
    </source>
</evidence>
<sequence>MSHHQKFRAISIENDTSDLAPPTSTNNSRLSPSFNESEFDYGAISQSTGPCSSTPNDFTLPGKYDQDTSQDPFALIPALEPTISASTSLNMLAPLNDPFSQLTSSQTLDLCTSN</sequence>
<proteinExistence type="predicted"/>